<keyword evidence="6" id="KW-1185">Reference proteome</keyword>
<dbReference type="OrthoDB" id="8663017at2"/>
<dbReference type="SUPFAM" id="SSF56925">
    <property type="entry name" value="OMPA-like"/>
    <property type="match status" value="1"/>
</dbReference>
<dbReference type="Proteomes" id="UP000249203">
    <property type="component" value="Unassembled WGS sequence"/>
</dbReference>
<name>A0A327X349_9GAMM</name>
<evidence type="ECO:0000313" key="4">
    <source>
        <dbReference type="EMBL" id="RUO27774.1"/>
    </source>
</evidence>
<accession>A0A327X349</accession>
<keyword evidence="1" id="KW-0732">Signal</keyword>
<dbReference type="EMBL" id="QLMD01000003">
    <property type="protein sequence ID" value="RAJ99062.1"/>
    <property type="molecule type" value="Genomic_DNA"/>
</dbReference>
<comment type="caution">
    <text evidence="3">The sequence shown here is derived from an EMBL/GenBank/DDBJ whole genome shotgun (WGS) entry which is preliminary data.</text>
</comment>
<dbReference type="Proteomes" id="UP000287865">
    <property type="component" value="Unassembled WGS sequence"/>
</dbReference>
<dbReference type="RefSeq" id="WP_111568686.1">
    <property type="nucleotide sequence ID" value="NZ_PIPK01000002.1"/>
</dbReference>
<evidence type="ECO:0000313" key="5">
    <source>
        <dbReference type="Proteomes" id="UP000249203"/>
    </source>
</evidence>
<dbReference type="Pfam" id="PF13505">
    <property type="entry name" value="OMP_b-brl"/>
    <property type="match status" value="1"/>
</dbReference>
<reference evidence="4 6" key="1">
    <citation type="journal article" date="2018" name="Front. Microbiol.">
        <title>Genome-Based Analysis Reveals the Taxonomy and Diversity of the Family Idiomarinaceae.</title>
        <authorList>
            <person name="Liu Y."/>
            <person name="Lai Q."/>
            <person name="Shao Z."/>
        </authorList>
    </citation>
    <scope>NUCLEOTIDE SEQUENCE [LARGE SCALE GENOMIC DNA]</scope>
    <source>
        <strain evidence="4 6">CF12-14</strain>
    </source>
</reference>
<evidence type="ECO:0000256" key="1">
    <source>
        <dbReference type="ARBA" id="ARBA00022729"/>
    </source>
</evidence>
<evidence type="ECO:0000313" key="3">
    <source>
        <dbReference type="EMBL" id="RAJ99062.1"/>
    </source>
</evidence>
<sequence>MKNHSSLIQWVTVGGLVTAFASFPSLAASPSLNYFGVHYQELQADNQVDFDGISFEVSGRLRDQWLLSGSYAQVEGPRIAGHGNLDWDITYARLGYIAHQQDRFVSYIGPQVHYLSFEVPTSSNTDSETGFGAFAGARYMLTPRVELQGEISYSNLSHANSSYFLQYQVGFRAYVSNRFALEARAQLGDWDGFMLGGSVHF</sequence>
<evidence type="ECO:0000313" key="6">
    <source>
        <dbReference type="Proteomes" id="UP000287865"/>
    </source>
</evidence>
<feature type="domain" description="Outer membrane protein beta-barrel" evidence="2">
    <location>
        <begin position="17"/>
        <end position="158"/>
    </location>
</feature>
<evidence type="ECO:0000259" key="2">
    <source>
        <dbReference type="Pfam" id="PF13505"/>
    </source>
</evidence>
<dbReference type="AlphaFoldDB" id="A0A327X349"/>
<dbReference type="InterPro" id="IPR011250">
    <property type="entry name" value="OMP/PagP_B-barrel"/>
</dbReference>
<protein>
    <submittedName>
        <fullName evidence="3">Opacity protein-like surface antigen</fullName>
    </submittedName>
</protein>
<organism evidence="3 5">
    <name type="scientific">Aliidiomarina maris</name>
    <dbReference type="NCBI Taxonomy" id="531312"/>
    <lineage>
        <taxon>Bacteria</taxon>
        <taxon>Pseudomonadati</taxon>
        <taxon>Pseudomonadota</taxon>
        <taxon>Gammaproteobacteria</taxon>
        <taxon>Alteromonadales</taxon>
        <taxon>Idiomarinaceae</taxon>
        <taxon>Aliidiomarina</taxon>
    </lineage>
</organism>
<dbReference type="Gene3D" id="2.40.160.20">
    <property type="match status" value="1"/>
</dbReference>
<dbReference type="EMBL" id="PIPK01000002">
    <property type="protein sequence ID" value="RUO27774.1"/>
    <property type="molecule type" value="Genomic_DNA"/>
</dbReference>
<dbReference type="InterPro" id="IPR027385">
    <property type="entry name" value="Beta-barrel_OMP"/>
</dbReference>
<reference evidence="3 5" key="2">
    <citation type="submission" date="2018-06" db="EMBL/GenBank/DDBJ databases">
        <title>Genomic Encyclopedia of Type Strains, Phase III (KMG-III): the genomes of soil and plant-associated and newly described type strains.</title>
        <authorList>
            <person name="Whitman W."/>
        </authorList>
    </citation>
    <scope>NUCLEOTIDE SEQUENCE [LARGE SCALE GENOMIC DNA]</scope>
    <source>
        <strain evidence="3 5">CGMCC 1.15366</strain>
    </source>
</reference>
<gene>
    <name evidence="3" type="ORF">B0I24_10356</name>
    <name evidence="4" type="ORF">CWE07_03960</name>
</gene>
<proteinExistence type="predicted"/>